<feature type="transmembrane region" description="Helical" evidence="7">
    <location>
        <begin position="110"/>
        <end position="133"/>
    </location>
</feature>
<dbReference type="PROSITE" id="PS01005">
    <property type="entry name" value="FORMATE_NITRITE_TP_1"/>
    <property type="match status" value="1"/>
</dbReference>
<dbReference type="PANTHER" id="PTHR30520">
    <property type="entry name" value="FORMATE TRANSPORTER-RELATED"/>
    <property type="match status" value="1"/>
</dbReference>
<feature type="transmembrane region" description="Helical" evidence="7">
    <location>
        <begin position="153"/>
        <end position="179"/>
    </location>
</feature>
<evidence type="ECO:0000256" key="3">
    <source>
        <dbReference type="ARBA" id="ARBA00022692"/>
    </source>
</evidence>
<dbReference type="InterPro" id="IPR023271">
    <property type="entry name" value="Aquaporin-like"/>
</dbReference>
<feature type="transmembrane region" description="Helical" evidence="7">
    <location>
        <begin position="191"/>
        <end position="218"/>
    </location>
</feature>
<dbReference type="InterPro" id="IPR000292">
    <property type="entry name" value="For/NO2_transpt"/>
</dbReference>
<evidence type="ECO:0000256" key="1">
    <source>
        <dbReference type="ARBA" id="ARBA00004141"/>
    </source>
</evidence>
<dbReference type="Pfam" id="PF01226">
    <property type="entry name" value="Form_Nir_trans"/>
    <property type="match status" value="1"/>
</dbReference>
<gene>
    <name evidence="8" type="primary">focA</name>
    <name evidence="8" type="ORF">BWX89_00323</name>
</gene>
<name>A0A1V6CD67_UNCT6</name>
<dbReference type="GO" id="GO:0005886">
    <property type="term" value="C:plasma membrane"/>
    <property type="evidence" value="ECO:0007669"/>
    <property type="project" value="TreeGrafter"/>
</dbReference>
<feature type="transmembrane region" description="Helical" evidence="7">
    <location>
        <begin position="238"/>
        <end position="271"/>
    </location>
</feature>
<evidence type="ECO:0000313" key="8">
    <source>
        <dbReference type="EMBL" id="OQB74835.1"/>
    </source>
</evidence>
<proteinExistence type="inferred from homology"/>
<dbReference type="FunFam" id="1.20.1080.10:FF:000011">
    <property type="entry name" value="Formate family transporter"/>
    <property type="match status" value="1"/>
</dbReference>
<organism evidence="8">
    <name type="scientific">candidate division TA06 bacterium ADurb.Bin131</name>
    <dbReference type="NCBI Taxonomy" id="1852827"/>
    <lineage>
        <taxon>Bacteria</taxon>
        <taxon>Bacteria division TA06</taxon>
    </lineage>
</organism>
<dbReference type="PANTHER" id="PTHR30520:SF6">
    <property type="entry name" value="FORMATE_NITRATE FAMILY TRANSPORTER (EUROFUNG)"/>
    <property type="match status" value="1"/>
</dbReference>
<evidence type="ECO:0000256" key="6">
    <source>
        <dbReference type="ARBA" id="ARBA00049660"/>
    </source>
</evidence>
<sequence>MGGFLTPEDVARSMVETSKKKASLGMLQMWILGILAGVYIGFGAHLCTMVSHDLSQYLGYGFTKFIAGSVFTVGLMLVIIGGAELFTGNCLIFTAVATGDVQIKDMLKNWLIVYIANFVGAMLLVLIVYYSGLWKVNNYGAGLSALNTATAKVNISFLEAFCRGIGCNWLVCLAVWLAAAGKDSISKIFGIYFPIMAFVASGFEHSIANMFFIPIGIFLKNNPEIIDRTFGCVSNLTWYGFILNNLVPVTLGNIVGGALFVGGAYYLVYLYGVKS</sequence>
<evidence type="ECO:0000256" key="7">
    <source>
        <dbReference type="SAM" id="Phobius"/>
    </source>
</evidence>
<dbReference type="AlphaFoldDB" id="A0A1V6CD67"/>
<feature type="transmembrane region" description="Helical" evidence="7">
    <location>
        <begin position="65"/>
        <end position="98"/>
    </location>
</feature>
<keyword evidence="2" id="KW-0813">Transport</keyword>
<comment type="subcellular location">
    <subcellularLocation>
        <location evidence="1">Membrane</location>
        <topology evidence="1">Multi-pass membrane protein</topology>
    </subcellularLocation>
</comment>
<dbReference type="Proteomes" id="UP000485562">
    <property type="component" value="Unassembled WGS sequence"/>
</dbReference>
<dbReference type="InterPro" id="IPR024002">
    <property type="entry name" value="For/NO2_transpt_CS"/>
</dbReference>
<keyword evidence="3 7" id="KW-0812">Transmembrane</keyword>
<keyword evidence="5 7" id="KW-0472">Membrane</keyword>
<reference evidence="8" key="1">
    <citation type="submission" date="2017-02" db="EMBL/GenBank/DDBJ databases">
        <title>Delving into the versatile metabolic prowess of the omnipresent phylum Bacteroidetes.</title>
        <authorList>
            <person name="Nobu M.K."/>
            <person name="Mei R."/>
            <person name="Narihiro T."/>
            <person name="Kuroda K."/>
            <person name="Liu W.-T."/>
        </authorList>
    </citation>
    <scope>NUCLEOTIDE SEQUENCE</scope>
    <source>
        <strain evidence="8">ADurb.Bin131</strain>
    </source>
</reference>
<dbReference type="PROSITE" id="PS01006">
    <property type="entry name" value="FORMATE_NITRITE_TP_2"/>
    <property type="match status" value="1"/>
</dbReference>
<accession>A0A1V6CD67</accession>
<evidence type="ECO:0000256" key="2">
    <source>
        <dbReference type="ARBA" id="ARBA00022448"/>
    </source>
</evidence>
<protein>
    <submittedName>
        <fullName evidence="8">Formate transporter 1</fullName>
    </submittedName>
</protein>
<comment type="caution">
    <text evidence="8">The sequence shown here is derived from an EMBL/GenBank/DDBJ whole genome shotgun (WGS) entry which is preliminary data.</text>
</comment>
<evidence type="ECO:0000256" key="4">
    <source>
        <dbReference type="ARBA" id="ARBA00022989"/>
    </source>
</evidence>
<feature type="transmembrane region" description="Helical" evidence="7">
    <location>
        <begin position="22"/>
        <end position="45"/>
    </location>
</feature>
<dbReference type="EMBL" id="MWDQ01000027">
    <property type="protein sequence ID" value="OQB74835.1"/>
    <property type="molecule type" value="Genomic_DNA"/>
</dbReference>
<dbReference type="GO" id="GO:0015499">
    <property type="term" value="F:formate transmembrane transporter activity"/>
    <property type="evidence" value="ECO:0007669"/>
    <property type="project" value="TreeGrafter"/>
</dbReference>
<dbReference type="Gene3D" id="1.20.1080.10">
    <property type="entry name" value="Glycerol uptake facilitator protein"/>
    <property type="match status" value="1"/>
</dbReference>
<dbReference type="NCBIfam" id="TIGR00790">
    <property type="entry name" value="fnt"/>
    <property type="match status" value="1"/>
</dbReference>
<keyword evidence="4 7" id="KW-1133">Transmembrane helix</keyword>
<comment type="similarity">
    <text evidence="6">Belongs to the FNT transporter (TC 1.A.16) family.</text>
</comment>
<evidence type="ECO:0000256" key="5">
    <source>
        <dbReference type="ARBA" id="ARBA00023136"/>
    </source>
</evidence>